<dbReference type="Gene3D" id="2.60.120.180">
    <property type="match status" value="1"/>
</dbReference>
<keyword evidence="1" id="KW-0732">Signal</keyword>
<feature type="domain" description="DUF4214" evidence="2">
    <location>
        <begin position="143"/>
        <end position="210"/>
    </location>
</feature>
<feature type="signal peptide" evidence="1">
    <location>
        <begin position="1"/>
        <end position="20"/>
    </location>
</feature>
<sequence length="489" mass="53641">MTRIMTANLTCTMIVLAALAACGGTTQDAPQKKTMAMGSVARDTNASTSVVSVAGYRTDYAVRRSDDGVVTVTNKQTGAVATYAGTQLIKFFDTYVSFDVDGPSGQIYRLYQAAFNRQPDLPGLGFWIWHNQNGLGMLDISADFIGSDEFQKMYGPAVTNSAFVNLLYNNILHRDGEKAGVDWWVANLKNGSSQAGVLYGFSDSAENKNNLAASVANGFDYVPFDPSPSQSICKHTPADKPLVFAGYNVSTNEWNIVDGAGNLKPLPFAYTECATGKSLPDNAISASWNWSLPQADWQYPESATNTQGYVKAFPEIIYGRQLWGATSSGSTLPMLVSDVNLTANYDVNVDTDGLPLTFQQTFLQGTYISTKDSNDWLTSVTVMLMPTKVCMDECGNPHKFIETIVIDGITYYVYMQVEMDEQKGIPRYNVELLVKEDHLRGSMKMKSINDYLISKGWLKPNNYMNSIEMGTEIISGAGKTTVKHFSVTQ</sequence>
<feature type="chain" id="PRO_5032524760" evidence="1">
    <location>
        <begin position="21"/>
        <end position="489"/>
    </location>
</feature>
<dbReference type="Pfam" id="PF13946">
    <property type="entry name" value="DUF4214"/>
    <property type="match status" value="1"/>
</dbReference>
<dbReference type="InterPro" id="IPR013319">
    <property type="entry name" value="GH11/12"/>
</dbReference>
<dbReference type="Proteomes" id="UP000439986">
    <property type="component" value="Unassembled WGS sequence"/>
</dbReference>
<dbReference type="GO" id="GO:0004553">
    <property type="term" value="F:hydrolase activity, hydrolyzing O-glycosyl compounds"/>
    <property type="evidence" value="ECO:0007669"/>
    <property type="project" value="InterPro"/>
</dbReference>
<protein>
    <submittedName>
        <fullName evidence="3">DUF4214 domain-containing protein</fullName>
    </submittedName>
</protein>
<reference evidence="3 4" key="1">
    <citation type="submission" date="2019-11" db="EMBL/GenBank/DDBJ databases">
        <title>Novel species isolated from a subtropical stream in China.</title>
        <authorList>
            <person name="Lu H."/>
        </authorList>
    </citation>
    <scope>NUCLEOTIDE SEQUENCE [LARGE SCALE GENOMIC DNA]</scope>
    <source>
        <strain evidence="3 4">FT26W</strain>
    </source>
</reference>
<dbReference type="InterPro" id="IPR025282">
    <property type="entry name" value="DUF4214"/>
</dbReference>
<comment type="caution">
    <text evidence="3">The sequence shown here is derived from an EMBL/GenBank/DDBJ whole genome shotgun (WGS) entry which is preliminary data.</text>
</comment>
<dbReference type="InterPro" id="IPR038255">
    <property type="entry name" value="PBS_linker_sf"/>
</dbReference>
<evidence type="ECO:0000313" key="4">
    <source>
        <dbReference type="Proteomes" id="UP000439986"/>
    </source>
</evidence>
<organism evidence="3 4">
    <name type="scientific">Duganella aquatilis</name>
    <dbReference type="NCBI Taxonomy" id="2666082"/>
    <lineage>
        <taxon>Bacteria</taxon>
        <taxon>Pseudomonadati</taxon>
        <taxon>Pseudomonadota</taxon>
        <taxon>Betaproteobacteria</taxon>
        <taxon>Burkholderiales</taxon>
        <taxon>Oxalobacteraceae</taxon>
        <taxon>Telluria group</taxon>
        <taxon>Duganella</taxon>
    </lineage>
</organism>
<keyword evidence="4" id="KW-1185">Reference proteome</keyword>
<evidence type="ECO:0000259" key="2">
    <source>
        <dbReference type="Pfam" id="PF13946"/>
    </source>
</evidence>
<name>A0A844CV02_9BURK</name>
<dbReference type="SUPFAM" id="SSF49899">
    <property type="entry name" value="Concanavalin A-like lectins/glucanases"/>
    <property type="match status" value="1"/>
</dbReference>
<dbReference type="AlphaFoldDB" id="A0A844CV02"/>
<proteinExistence type="predicted"/>
<gene>
    <name evidence="3" type="ORF">GJ698_06425</name>
</gene>
<evidence type="ECO:0000256" key="1">
    <source>
        <dbReference type="SAM" id="SignalP"/>
    </source>
</evidence>
<dbReference type="EMBL" id="WKJL01000003">
    <property type="protein sequence ID" value="MRW83728.1"/>
    <property type="molecule type" value="Genomic_DNA"/>
</dbReference>
<dbReference type="Gene3D" id="1.10.3130.20">
    <property type="entry name" value="Phycobilisome linker domain"/>
    <property type="match status" value="1"/>
</dbReference>
<dbReference type="InterPro" id="IPR013320">
    <property type="entry name" value="ConA-like_dom_sf"/>
</dbReference>
<evidence type="ECO:0000313" key="3">
    <source>
        <dbReference type="EMBL" id="MRW83728.1"/>
    </source>
</evidence>
<dbReference type="PROSITE" id="PS51257">
    <property type="entry name" value="PROKAR_LIPOPROTEIN"/>
    <property type="match status" value="1"/>
</dbReference>
<accession>A0A844CV02</accession>